<comment type="caution">
    <text evidence="10">The sequence shown here is derived from an EMBL/GenBank/DDBJ whole genome shotgun (WGS) entry which is preliminary data.</text>
</comment>
<evidence type="ECO:0000256" key="3">
    <source>
        <dbReference type="ARBA" id="ARBA00022490"/>
    </source>
</evidence>
<dbReference type="OrthoDB" id="9773087at2"/>
<dbReference type="STRING" id="1385514.N782_07930"/>
<comment type="miscellaneous">
    <text evidence="9">The reaction proceeds by a bi uni uni bi ping pong mechanism.</text>
</comment>
<keyword evidence="5 9" id="KW-0566">Pantothenate biosynthesis</keyword>
<dbReference type="Proteomes" id="UP000030147">
    <property type="component" value="Unassembled WGS sequence"/>
</dbReference>
<feature type="binding site" evidence="9">
    <location>
        <begin position="147"/>
        <end position="150"/>
    </location>
    <ligand>
        <name>ATP</name>
        <dbReference type="ChEBI" id="CHEBI:30616"/>
    </ligand>
</feature>
<evidence type="ECO:0000256" key="9">
    <source>
        <dbReference type="HAMAP-Rule" id="MF_00158"/>
    </source>
</evidence>
<keyword evidence="6 9" id="KW-0547">Nucleotide-binding</keyword>
<dbReference type="InterPro" id="IPR014729">
    <property type="entry name" value="Rossmann-like_a/b/a_fold"/>
</dbReference>
<dbReference type="GO" id="GO:0005829">
    <property type="term" value="C:cytosol"/>
    <property type="evidence" value="ECO:0007669"/>
    <property type="project" value="TreeGrafter"/>
</dbReference>
<comment type="subcellular location">
    <subcellularLocation>
        <location evidence="9">Cytoplasm</location>
    </subcellularLocation>
</comment>
<dbReference type="Gene3D" id="3.40.50.620">
    <property type="entry name" value="HUPs"/>
    <property type="match status" value="1"/>
</dbReference>
<dbReference type="InterPro" id="IPR042176">
    <property type="entry name" value="Pantoate_ligase_C"/>
</dbReference>
<keyword evidence="11" id="KW-1185">Reference proteome</keyword>
<dbReference type="UniPathway" id="UPA00028">
    <property type="reaction ID" value="UER00005"/>
</dbReference>
<feature type="binding site" evidence="9">
    <location>
        <begin position="184"/>
        <end position="187"/>
    </location>
    <ligand>
        <name>ATP</name>
        <dbReference type="ChEBI" id="CHEBI:30616"/>
    </ligand>
</feature>
<evidence type="ECO:0000256" key="5">
    <source>
        <dbReference type="ARBA" id="ARBA00022655"/>
    </source>
</evidence>
<feature type="binding site" evidence="9">
    <location>
        <position position="61"/>
    </location>
    <ligand>
        <name>(R)-pantoate</name>
        <dbReference type="ChEBI" id="CHEBI:15980"/>
    </ligand>
</feature>
<comment type="function">
    <text evidence="9">Catalyzes the condensation of pantoate with beta-alanine in an ATP-dependent reaction via a pantoyl-adenylate intermediate.</text>
</comment>
<dbReference type="eggNOG" id="COG0414">
    <property type="taxonomic scope" value="Bacteria"/>
</dbReference>
<dbReference type="GO" id="GO:0015940">
    <property type="term" value="P:pantothenate biosynthetic process"/>
    <property type="evidence" value="ECO:0007669"/>
    <property type="project" value="UniProtKB-UniRule"/>
</dbReference>
<evidence type="ECO:0000256" key="6">
    <source>
        <dbReference type="ARBA" id="ARBA00022741"/>
    </source>
</evidence>
<feature type="binding site" evidence="9">
    <location>
        <position position="61"/>
    </location>
    <ligand>
        <name>beta-alanine</name>
        <dbReference type="ChEBI" id="CHEBI:57966"/>
    </ligand>
</feature>
<dbReference type="RefSeq" id="WP_036818591.1">
    <property type="nucleotide sequence ID" value="NZ_AVBF01000019.1"/>
</dbReference>
<evidence type="ECO:0000256" key="8">
    <source>
        <dbReference type="ARBA" id="ARBA00048258"/>
    </source>
</evidence>
<reference evidence="10 11" key="1">
    <citation type="journal article" date="2015" name="Stand. Genomic Sci.">
        <title>High quality draft genome sequence of the moderately halophilic bacterium Pontibacillus yanchengensis Y32(T) and comparison among Pontibacillus genomes.</title>
        <authorList>
            <person name="Huang J."/>
            <person name="Qiao Z.X."/>
            <person name="Tang J.W."/>
            <person name="Wang G."/>
        </authorList>
    </citation>
    <scope>NUCLEOTIDE SEQUENCE [LARGE SCALE GENOMIC DNA]</scope>
    <source>
        <strain evidence="10 11">Y32</strain>
    </source>
</reference>
<evidence type="ECO:0000313" key="11">
    <source>
        <dbReference type="Proteomes" id="UP000030147"/>
    </source>
</evidence>
<feature type="binding site" evidence="9">
    <location>
        <position position="153"/>
    </location>
    <ligand>
        <name>(R)-pantoate</name>
        <dbReference type="ChEBI" id="CHEBI:15980"/>
    </ligand>
</feature>
<dbReference type="Pfam" id="PF02569">
    <property type="entry name" value="Pantoate_ligase"/>
    <property type="match status" value="1"/>
</dbReference>
<comment type="similarity">
    <text evidence="2 9">Belongs to the pantothenate synthetase family.</text>
</comment>
<organism evidence="10 11">
    <name type="scientific">Pontibacillus yanchengensis Y32</name>
    <dbReference type="NCBI Taxonomy" id="1385514"/>
    <lineage>
        <taxon>Bacteria</taxon>
        <taxon>Bacillati</taxon>
        <taxon>Bacillota</taxon>
        <taxon>Bacilli</taxon>
        <taxon>Bacillales</taxon>
        <taxon>Bacillaceae</taxon>
        <taxon>Pontibacillus</taxon>
    </lineage>
</organism>
<dbReference type="GO" id="GO:0005524">
    <property type="term" value="F:ATP binding"/>
    <property type="evidence" value="ECO:0007669"/>
    <property type="project" value="UniProtKB-KW"/>
</dbReference>
<keyword evidence="7 9" id="KW-0067">ATP-binding</keyword>
<dbReference type="EC" id="6.3.2.1" evidence="9"/>
<sequence>MEIIKSIHDMQSKMMQWKQSGKSIGFVPTMGYLHEGHQQLMKKARQENDIVVTSIFVNPLQFGPDEDYERYPRDEVHDTDIAKKEQVDILFYPHVNEMYPKDQTIRMTVHQRVDVLCGKSRPGHFDGVVTILAKLFNIVYPDYVYLGLKDAQQVAVVDALIQDYNFPIKLRPIATVREQDGLAKSSRNVNLSDQERIEAPYIYQALLHGQKLMQAGEQDAEVIIKEVSHFIHTHTHGKIDYVDLLSYPELERVNHINEQVILAVAVYFKHARLIDNVVLDQQGSFATAIV</sequence>
<dbReference type="GO" id="GO:0004592">
    <property type="term" value="F:pantoate-beta-alanine ligase activity"/>
    <property type="evidence" value="ECO:0007669"/>
    <property type="project" value="UniProtKB-UniRule"/>
</dbReference>
<comment type="pathway">
    <text evidence="1 9">Cofactor biosynthesis; (R)-pantothenate biosynthesis; (R)-pantothenate from (R)-pantoate and beta-alanine: step 1/1.</text>
</comment>
<accession>A0A0A2TBU0</accession>
<keyword evidence="4 9" id="KW-0436">Ligase</keyword>
<dbReference type="InterPro" id="IPR004821">
    <property type="entry name" value="Cyt_trans-like"/>
</dbReference>
<keyword evidence="3 9" id="KW-0963">Cytoplasm</keyword>
<dbReference type="PANTHER" id="PTHR21299:SF1">
    <property type="entry name" value="PANTOATE--BETA-ALANINE LIGASE"/>
    <property type="match status" value="1"/>
</dbReference>
<dbReference type="AlphaFoldDB" id="A0A0A2TBU0"/>
<dbReference type="SUPFAM" id="SSF52374">
    <property type="entry name" value="Nucleotidylyl transferase"/>
    <property type="match status" value="1"/>
</dbReference>
<gene>
    <name evidence="9" type="primary">panC</name>
    <name evidence="10" type="ORF">N782_07930</name>
</gene>
<dbReference type="EMBL" id="AVBF01000019">
    <property type="protein sequence ID" value="KGP73034.1"/>
    <property type="molecule type" value="Genomic_DNA"/>
</dbReference>
<dbReference type="FunFam" id="3.40.50.620:FF:000013">
    <property type="entry name" value="Pantothenate synthetase"/>
    <property type="match status" value="1"/>
</dbReference>
<comment type="subunit">
    <text evidence="9">Homodimer.</text>
</comment>
<evidence type="ECO:0000256" key="7">
    <source>
        <dbReference type="ARBA" id="ARBA00022840"/>
    </source>
</evidence>
<dbReference type="InterPro" id="IPR003721">
    <property type="entry name" value="Pantoate_ligase"/>
</dbReference>
<dbReference type="CDD" id="cd00560">
    <property type="entry name" value="PanC"/>
    <property type="match status" value="1"/>
</dbReference>
<feature type="binding site" evidence="9">
    <location>
        <begin position="30"/>
        <end position="37"/>
    </location>
    <ligand>
        <name>ATP</name>
        <dbReference type="ChEBI" id="CHEBI:30616"/>
    </ligand>
</feature>
<dbReference type="PANTHER" id="PTHR21299">
    <property type="entry name" value="CYTIDYLATE KINASE/PANTOATE-BETA-ALANINE LIGASE"/>
    <property type="match status" value="1"/>
</dbReference>
<dbReference type="HAMAP" id="MF_00158">
    <property type="entry name" value="PanC"/>
    <property type="match status" value="1"/>
</dbReference>
<feature type="binding site" evidence="9">
    <location>
        <position position="176"/>
    </location>
    <ligand>
        <name>ATP</name>
        <dbReference type="ChEBI" id="CHEBI:30616"/>
    </ligand>
</feature>
<proteinExistence type="inferred from homology"/>
<evidence type="ECO:0000256" key="1">
    <source>
        <dbReference type="ARBA" id="ARBA00004990"/>
    </source>
</evidence>
<evidence type="ECO:0000256" key="4">
    <source>
        <dbReference type="ARBA" id="ARBA00022598"/>
    </source>
</evidence>
<evidence type="ECO:0000313" key="10">
    <source>
        <dbReference type="EMBL" id="KGP73034.1"/>
    </source>
</evidence>
<dbReference type="NCBIfam" id="TIGR00125">
    <property type="entry name" value="cyt_tran_rel"/>
    <property type="match status" value="1"/>
</dbReference>
<dbReference type="Gene3D" id="3.30.1300.10">
    <property type="entry name" value="Pantoate-beta-alanine ligase, C-terminal domain"/>
    <property type="match status" value="1"/>
</dbReference>
<feature type="active site" description="Proton donor" evidence="9">
    <location>
        <position position="37"/>
    </location>
</feature>
<evidence type="ECO:0000256" key="2">
    <source>
        <dbReference type="ARBA" id="ARBA00009256"/>
    </source>
</evidence>
<dbReference type="NCBIfam" id="TIGR00018">
    <property type="entry name" value="panC"/>
    <property type="match status" value="1"/>
</dbReference>
<protein>
    <recommendedName>
        <fullName evidence="9">Pantothenate synthetase</fullName>
        <shortName evidence="9">PS</shortName>
        <ecNumber evidence="9">6.3.2.1</ecNumber>
    </recommendedName>
    <alternativeName>
        <fullName evidence="9">Pantoate--beta-alanine ligase</fullName>
    </alternativeName>
    <alternativeName>
        <fullName evidence="9">Pantoate-activating enzyme</fullName>
    </alternativeName>
</protein>
<dbReference type="FunFam" id="3.30.1300.10:FF:000001">
    <property type="entry name" value="Pantothenate synthetase"/>
    <property type="match status" value="1"/>
</dbReference>
<name>A0A0A2TBU0_9BACI</name>
<comment type="catalytic activity">
    <reaction evidence="8 9">
        <text>(R)-pantoate + beta-alanine + ATP = (R)-pantothenate + AMP + diphosphate + H(+)</text>
        <dbReference type="Rhea" id="RHEA:10912"/>
        <dbReference type="ChEBI" id="CHEBI:15378"/>
        <dbReference type="ChEBI" id="CHEBI:15980"/>
        <dbReference type="ChEBI" id="CHEBI:29032"/>
        <dbReference type="ChEBI" id="CHEBI:30616"/>
        <dbReference type="ChEBI" id="CHEBI:33019"/>
        <dbReference type="ChEBI" id="CHEBI:57966"/>
        <dbReference type="ChEBI" id="CHEBI:456215"/>
        <dbReference type="EC" id="6.3.2.1"/>
    </reaction>
</comment>